<evidence type="ECO:0000313" key="3">
    <source>
        <dbReference type="Proteomes" id="UP000034112"/>
    </source>
</evidence>
<keyword evidence="1" id="KW-0732">Signal</keyword>
<dbReference type="Proteomes" id="UP000034112">
    <property type="component" value="Unassembled WGS sequence"/>
</dbReference>
<evidence type="ECO:0000256" key="1">
    <source>
        <dbReference type="SAM" id="SignalP"/>
    </source>
</evidence>
<dbReference type="AlphaFoldDB" id="A0A0F9XNJ0"/>
<gene>
    <name evidence="2" type="ORF">THAR02_06096</name>
</gene>
<comment type="caution">
    <text evidence="2">The sequence shown here is derived from an EMBL/GenBank/DDBJ whole genome shotgun (WGS) entry which is preliminary data.</text>
</comment>
<organism evidence="2 3">
    <name type="scientific">Trichoderma harzianum</name>
    <name type="common">Hypocrea lixii</name>
    <dbReference type="NCBI Taxonomy" id="5544"/>
    <lineage>
        <taxon>Eukaryota</taxon>
        <taxon>Fungi</taxon>
        <taxon>Dikarya</taxon>
        <taxon>Ascomycota</taxon>
        <taxon>Pezizomycotina</taxon>
        <taxon>Sordariomycetes</taxon>
        <taxon>Hypocreomycetidae</taxon>
        <taxon>Hypocreales</taxon>
        <taxon>Hypocreaceae</taxon>
        <taxon>Trichoderma</taxon>
    </lineage>
</organism>
<feature type="signal peptide" evidence="1">
    <location>
        <begin position="1"/>
        <end position="22"/>
    </location>
</feature>
<dbReference type="EMBL" id="JOKZ01000178">
    <property type="protein sequence ID" value="KKP01798.1"/>
    <property type="molecule type" value="Genomic_DNA"/>
</dbReference>
<reference evidence="3" key="1">
    <citation type="journal article" date="2015" name="Genome Announc.">
        <title>Draft whole-genome sequence of the biocontrol agent Trichoderma harzianum T6776.</title>
        <authorList>
            <person name="Baroncelli R."/>
            <person name="Piaggeschi G."/>
            <person name="Fiorini L."/>
            <person name="Bertolini E."/>
            <person name="Zapparata A."/>
            <person name="Pe M.E."/>
            <person name="Sarrocco S."/>
            <person name="Vannacci G."/>
        </authorList>
    </citation>
    <scope>NUCLEOTIDE SEQUENCE [LARGE SCALE GENOMIC DNA]</scope>
    <source>
        <strain evidence="3">T6776</strain>
    </source>
</reference>
<proteinExistence type="predicted"/>
<dbReference type="OrthoDB" id="4886510at2759"/>
<feature type="chain" id="PRO_5002530048" evidence="1">
    <location>
        <begin position="23"/>
        <end position="205"/>
    </location>
</feature>
<protein>
    <submittedName>
        <fullName evidence="2">Uncharacterized protein</fullName>
    </submittedName>
</protein>
<accession>A0A0F9XNJ0</accession>
<sequence length="205" mass="22056">MGVLSRVFLAAAAAALGASALGAPDVTLTFDDIAVSNEESCGRSQLSQDDPYHGIIITGTEYNLVINSTKTAACPNSQPFTSFAEWASSGSNVLLNLADGIRFHAPEEKKLSTGFFHAGFVYSEDQLAPDITNVTVQIHVKTSDGKDQLFQDFPLTSGNFGPWQVFVNETSADWIQVQGYAFAYTGSKVITSTNLIVDDAELWYA</sequence>
<evidence type="ECO:0000313" key="2">
    <source>
        <dbReference type="EMBL" id="KKP01798.1"/>
    </source>
</evidence>
<name>A0A0F9XNJ0_TRIHA</name>